<name>A0A853L6G0_9PROT</name>
<evidence type="ECO:0000256" key="11">
    <source>
        <dbReference type="PIRSR" id="PIRSR000495-1"/>
    </source>
</evidence>
<dbReference type="GO" id="GO:0000107">
    <property type="term" value="F:imidazoleglycerol-phosphate synthase activity"/>
    <property type="evidence" value="ECO:0007669"/>
    <property type="project" value="UniProtKB-UniRule"/>
</dbReference>
<keyword evidence="3 10" id="KW-0028">Amino-acid biosynthesis</keyword>
<dbReference type="UniPathway" id="UPA00031">
    <property type="reaction ID" value="UER00010"/>
</dbReference>
<dbReference type="InterPro" id="IPR029062">
    <property type="entry name" value="Class_I_gatase-like"/>
</dbReference>
<proteinExistence type="inferred from homology"/>
<dbReference type="Gene3D" id="3.40.50.880">
    <property type="match status" value="1"/>
</dbReference>
<keyword evidence="7 10" id="KW-0456">Lyase</keyword>
<evidence type="ECO:0000256" key="1">
    <source>
        <dbReference type="ARBA" id="ARBA00005091"/>
    </source>
</evidence>
<sequence length="216" mass="23349">MTELLIVNYDAGNIRSVERAVSVCGATPVLSSDPEAILNARLLILPGVGAFGKCISSLRGKKLDLPVLEYIKSGKPILGICVGMQMLMEGSCEFGYHKGLGLIPGEVRKIPDKGGDGYPHRVPHVTWEGLEPKKQAWEGTVLDGIVPGADCYFIHSYAAYPEREQDVLATCSYNGVELCAAVRKENLYGLQFHPEKSGPIGLKVISNFISLGDRSC</sequence>
<dbReference type="PROSITE" id="PS51273">
    <property type="entry name" value="GATASE_TYPE_1"/>
    <property type="match status" value="1"/>
</dbReference>
<feature type="active site" evidence="10 11">
    <location>
        <position position="193"/>
    </location>
</feature>
<comment type="function">
    <text evidence="10">IGPS catalyzes the conversion of PRFAR and glutamine to IGP, AICAR and glutamate. The HisH subunit catalyzes the hydrolysis of glutamine to glutamate and ammonia as part of the synthesis of IGP and AICAR. The resulting ammonia molecule is channeled to the active site of HisF.</text>
</comment>
<dbReference type="RefSeq" id="WP_083996942.1">
    <property type="nucleotide sequence ID" value="NZ_JPVZ01000001.1"/>
</dbReference>
<keyword evidence="6 10" id="KW-0368">Histidine biosynthesis</keyword>
<dbReference type="EC" id="4.3.2.10" evidence="10"/>
<dbReference type="EC" id="3.5.1.2" evidence="10"/>
<feature type="domain" description="Glutamine amidotransferase" evidence="12">
    <location>
        <begin position="13"/>
        <end position="208"/>
    </location>
</feature>
<dbReference type="AlphaFoldDB" id="A0A853L6G0"/>
<feature type="active site" description="Nucleophile" evidence="10 11">
    <location>
        <position position="81"/>
    </location>
</feature>
<evidence type="ECO:0000256" key="8">
    <source>
        <dbReference type="ARBA" id="ARBA00047838"/>
    </source>
</evidence>
<keyword evidence="5 10" id="KW-0315">Glutamine amidotransferase</keyword>
<dbReference type="SUPFAM" id="SSF52317">
    <property type="entry name" value="Class I glutamine amidotransferase-like"/>
    <property type="match status" value="1"/>
</dbReference>
<comment type="catalytic activity">
    <reaction evidence="9 10">
        <text>L-glutamine + H2O = L-glutamate + NH4(+)</text>
        <dbReference type="Rhea" id="RHEA:15889"/>
        <dbReference type="ChEBI" id="CHEBI:15377"/>
        <dbReference type="ChEBI" id="CHEBI:28938"/>
        <dbReference type="ChEBI" id="CHEBI:29985"/>
        <dbReference type="ChEBI" id="CHEBI:58359"/>
        <dbReference type="EC" id="3.5.1.2"/>
    </reaction>
</comment>
<dbReference type="InterPro" id="IPR017926">
    <property type="entry name" value="GATASE"/>
</dbReference>
<evidence type="ECO:0000256" key="2">
    <source>
        <dbReference type="ARBA" id="ARBA00011152"/>
    </source>
</evidence>
<protein>
    <recommendedName>
        <fullName evidence="10">Imidazole glycerol phosphate synthase subunit HisH</fullName>
        <ecNumber evidence="10">4.3.2.10</ecNumber>
    </recommendedName>
    <alternativeName>
        <fullName evidence="10">IGP synthase glutaminase subunit</fullName>
        <ecNumber evidence="10">3.5.1.2</ecNumber>
    </alternativeName>
    <alternativeName>
        <fullName evidence="10">IGP synthase subunit HisH</fullName>
    </alternativeName>
    <alternativeName>
        <fullName evidence="10">ImGP synthase subunit HisH</fullName>
        <shortName evidence="10">IGPS subunit HisH</shortName>
    </alternativeName>
</protein>
<dbReference type="PANTHER" id="PTHR42701:SF1">
    <property type="entry name" value="IMIDAZOLE GLYCEROL PHOSPHATE SYNTHASE SUBUNIT HISH"/>
    <property type="match status" value="1"/>
</dbReference>
<evidence type="ECO:0000256" key="10">
    <source>
        <dbReference type="HAMAP-Rule" id="MF_00278"/>
    </source>
</evidence>
<keyword evidence="10" id="KW-0963">Cytoplasm</keyword>
<evidence type="ECO:0000313" key="13">
    <source>
        <dbReference type="EMBL" id="OAZ11933.1"/>
    </source>
</evidence>
<dbReference type="HAMAP" id="MF_00278">
    <property type="entry name" value="HisH"/>
    <property type="match status" value="1"/>
</dbReference>
<dbReference type="GO" id="GO:0016829">
    <property type="term" value="F:lyase activity"/>
    <property type="evidence" value="ECO:0007669"/>
    <property type="project" value="UniProtKB-KW"/>
</dbReference>
<evidence type="ECO:0000256" key="6">
    <source>
        <dbReference type="ARBA" id="ARBA00023102"/>
    </source>
</evidence>
<gene>
    <name evidence="10" type="primary">hisH</name>
    <name evidence="13" type="ORF">TH4_02315</name>
</gene>
<dbReference type="NCBIfam" id="TIGR01855">
    <property type="entry name" value="IMP_synth_hisH"/>
    <property type="match status" value="1"/>
</dbReference>
<dbReference type="InterPro" id="IPR010139">
    <property type="entry name" value="Imidazole-glycPsynth_HisH"/>
</dbReference>
<keyword evidence="4 10" id="KW-0378">Hydrolase</keyword>
<comment type="catalytic activity">
    <reaction evidence="8 10">
        <text>5-[(5-phospho-1-deoxy-D-ribulos-1-ylimino)methylamino]-1-(5-phospho-beta-D-ribosyl)imidazole-4-carboxamide + L-glutamine = D-erythro-1-(imidazol-4-yl)glycerol 3-phosphate + 5-amino-1-(5-phospho-beta-D-ribosyl)imidazole-4-carboxamide + L-glutamate + H(+)</text>
        <dbReference type="Rhea" id="RHEA:24793"/>
        <dbReference type="ChEBI" id="CHEBI:15378"/>
        <dbReference type="ChEBI" id="CHEBI:29985"/>
        <dbReference type="ChEBI" id="CHEBI:58278"/>
        <dbReference type="ChEBI" id="CHEBI:58359"/>
        <dbReference type="ChEBI" id="CHEBI:58475"/>
        <dbReference type="ChEBI" id="CHEBI:58525"/>
        <dbReference type="EC" id="4.3.2.10"/>
    </reaction>
</comment>
<feature type="active site" evidence="10 11">
    <location>
        <position position="195"/>
    </location>
</feature>
<comment type="subcellular location">
    <subcellularLocation>
        <location evidence="10">Cytoplasm</location>
    </subcellularLocation>
</comment>
<reference evidence="13 14" key="1">
    <citation type="submission" date="2014-07" db="EMBL/GenBank/DDBJ databases">
        <title>Draft genome sequence of Thalassospira tepidiphila 1-1B.</title>
        <authorList>
            <person name="Lai Q."/>
            <person name="Shao Z."/>
        </authorList>
    </citation>
    <scope>NUCLEOTIDE SEQUENCE [LARGE SCALE GENOMIC DNA]</scope>
    <source>
        <strain evidence="13 14">MCCC 1A03514</strain>
    </source>
</reference>
<evidence type="ECO:0000256" key="9">
    <source>
        <dbReference type="ARBA" id="ARBA00049534"/>
    </source>
</evidence>
<comment type="pathway">
    <text evidence="1 10">Amino-acid biosynthesis; L-histidine biosynthesis; L-histidine from 5-phospho-alpha-D-ribose 1-diphosphate: step 5/9.</text>
</comment>
<evidence type="ECO:0000256" key="5">
    <source>
        <dbReference type="ARBA" id="ARBA00022962"/>
    </source>
</evidence>
<dbReference type="GO" id="GO:0005737">
    <property type="term" value="C:cytoplasm"/>
    <property type="evidence" value="ECO:0007669"/>
    <property type="project" value="UniProtKB-SubCell"/>
</dbReference>
<evidence type="ECO:0000259" key="12">
    <source>
        <dbReference type="Pfam" id="PF00117"/>
    </source>
</evidence>
<comment type="caution">
    <text evidence="13">The sequence shown here is derived from an EMBL/GenBank/DDBJ whole genome shotgun (WGS) entry which is preliminary data.</text>
</comment>
<dbReference type="GO" id="GO:0000105">
    <property type="term" value="P:L-histidine biosynthetic process"/>
    <property type="evidence" value="ECO:0007669"/>
    <property type="project" value="UniProtKB-UniRule"/>
</dbReference>
<dbReference type="Pfam" id="PF00117">
    <property type="entry name" value="GATase"/>
    <property type="match status" value="1"/>
</dbReference>
<organism evidence="13 14">
    <name type="scientific">Thalassospira tepidiphila MCCC 1A03514</name>
    <dbReference type="NCBI Taxonomy" id="1177930"/>
    <lineage>
        <taxon>Bacteria</taxon>
        <taxon>Pseudomonadati</taxon>
        <taxon>Pseudomonadota</taxon>
        <taxon>Alphaproteobacteria</taxon>
        <taxon>Rhodospirillales</taxon>
        <taxon>Thalassospiraceae</taxon>
        <taxon>Thalassospira</taxon>
    </lineage>
</organism>
<evidence type="ECO:0000256" key="4">
    <source>
        <dbReference type="ARBA" id="ARBA00022801"/>
    </source>
</evidence>
<dbReference type="CDD" id="cd01748">
    <property type="entry name" value="GATase1_IGP_Synthase"/>
    <property type="match status" value="1"/>
</dbReference>
<accession>A0A853L6G0</accession>
<dbReference type="PANTHER" id="PTHR42701">
    <property type="entry name" value="IMIDAZOLE GLYCEROL PHOSPHATE SYNTHASE SUBUNIT HISH"/>
    <property type="match status" value="1"/>
</dbReference>
<evidence type="ECO:0000313" key="14">
    <source>
        <dbReference type="Proteomes" id="UP000094009"/>
    </source>
</evidence>
<evidence type="ECO:0000256" key="3">
    <source>
        <dbReference type="ARBA" id="ARBA00022605"/>
    </source>
</evidence>
<dbReference type="PIRSF" id="PIRSF000495">
    <property type="entry name" value="Amidotransf_hisH"/>
    <property type="match status" value="1"/>
</dbReference>
<dbReference type="GO" id="GO:0004359">
    <property type="term" value="F:glutaminase activity"/>
    <property type="evidence" value="ECO:0007669"/>
    <property type="project" value="UniProtKB-EC"/>
</dbReference>
<comment type="subunit">
    <text evidence="2 10">Heterodimer of HisH and HisF.</text>
</comment>
<dbReference type="Proteomes" id="UP000094009">
    <property type="component" value="Unassembled WGS sequence"/>
</dbReference>
<evidence type="ECO:0000256" key="7">
    <source>
        <dbReference type="ARBA" id="ARBA00023239"/>
    </source>
</evidence>
<dbReference type="EMBL" id="JPVZ01000001">
    <property type="protein sequence ID" value="OAZ11933.1"/>
    <property type="molecule type" value="Genomic_DNA"/>
</dbReference>